<dbReference type="Pfam" id="PF03466">
    <property type="entry name" value="LysR_substrate"/>
    <property type="match status" value="1"/>
</dbReference>
<evidence type="ECO:0000313" key="7">
    <source>
        <dbReference type="Proteomes" id="UP000683428"/>
    </source>
</evidence>
<evidence type="ECO:0000256" key="3">
    <source>
        <dbReference type="ARBA" id="ARBA00023125"/>
    </source>
</evidence>
<dbReference type="KEGG" id="aiq:Azoinq_01195"/>
<reference evidence="6" key="1">
    <citation type="submission" date="2020-11" db="EMBL/GenBank/DDBJ databases">
        <title>Azospira inquinata sp. nov.</title>
        <authorList>
            <person name="Moe W.M."/>
            <person name="Mikes M.C."/>
        </authorList>
    </citation>
    <scope>NUCLEOTIDE SEQUENCE</scope>
    <source>
        <strain evidence="6">Azo-3</strain>
    </source>
</reference>
<keyword evidence="2" id="KW-0805">Transcription regulation</keyword>
<dbReference type="Pfam" id="PF00126">
    <property type="entry name" value="HTH_1"/>
    <property type="match status" value="1"/>
</dbReference>
<evidence type="ECO:0000259" key="5">
    <source>
        <dbReference type="PROSITE" id="PS50931"/>
    </source>
</evidence>
<dbReference type="GO" id="GO:0003677">
    <property type="term" value="F:DNA binding"/>
    <property type="evidence" value="ECO:0007669"/>
    <property type="project" value="UniProtKB-KW"/>
</dbReference>
<dbReference type="FunFam" id="1.10.10.10:FF:000001">
    <property type="entry name" value="LysR family transcriptional regulator"/>
    <property type="match status" value="1"/>
</dbReference>
<evidence type="ECO:0000313" key="6">
    <source>
        <dbReference type="EMBL" id="QWT49265.1"/>
    </source>
</evidence>
<evidence type="ECO:0000256" key="1">
    <source>
        <dbReference type="ARBA" id="ARBA00009437"/>
    </source>
</evidence>
<keyword evidence="7" id="KW-1185">Reference proteome</keyword>
<protein>
    <submittedName>
        <fullName evidence="6">LysR family transcriptional regulator</fullName>
    </submittedName>
</protein>
<dbReference type="PROSITE" id="PS50931">
    <property type="entry name" value="HTH_LYSR"/>
    <property type="match status" value="1"/>
</dbReference>
<dbReference type="GO" id="GO:0003700">
    <property type="term" value="F:DNA-binding transcription factor activity"/>
    <property type="evidence" value="ECO:0007669"/>
    <property type="project" value="InterPro"/>
</dbReference>
<organism evidence="6 7">
    <name type="scientific">Azospira inquinata</name>
    <dbReference type="NCBI Taxonomy" id="2785627"/>
    <lineage>
        <taxon>Bacteria</taxon>
        <taxon>Pseudomonadati</taxon>
        <taxon>Pseudomonadota</taxon>
        <taxon>Betaproteobacteria</taxon>
        <taxon>Rhodocyclales</taxon>
        <taxon>Rhodocyclaceae</taxon>
        <taxon>Azospira</taxon>
    </lineage>
</organism>
<evidence type="ECO:0000256" key="2">
    <source>
        <dbReference type="ARBA" id="ARBA00023015"/>
    </source>
</evidence>
<dbReference type="InterPro" id="IPR005119">
    <property type="entry name" value="LysR_subst-bd"/>
</dbReference>
<keyword evidence="3" id="KW-0238">DNA-binding</keyword>
<evidence type="ECO:0000256" key="4">
    <source>
        <dbReference type="ARBA" id="ARBA00023163"/>
    </source>
</evidence>
<gene>
    <name evidence="6" type="ORF">Azoinq_01195</name>
</gene>
<sequence>MELRHIRYFLAIAEEKNFTRAAARLGIGQPPLSQQIRDLEREVGTPLFHRVPHGAELTEAGRAFWEVVSRLPPQVAEAMHAAQRAARGETGALRLGFTGTAVLNPVVPACIREFRRHYPQVEIRLMETNSALLVQALVEKRLDVAIVRPAEGSPPTVAHHLLTEENLVAALPAAHPAAQEGGEADTGIALASLKDDPFILTPRSIGSSLHDTVLASCRAAGFTPTQGQAAPQIASMLSLVSAELGVALVPESMQQLKVHGVVYRPIGGGVPPRVSLSVAHLDSQTLPQAHNFVALAQSLGNGEKSGQK</sequence>
<proteinExistence type="inferred from homology"/>
<dbReference type="GO" id="GO:0032993">
    <property type="term" value="C:protein-DNA complex"/>
    <property type="evidence" value="ECO:0007669"/>
    <property type="project" value="TreeGrafter"/>
</dbReference>
<dbReference type="RefSeq" id="WP_216127713.1">
    <property type="nucleotide sequence ID" value="NZ_CP064782.1"/>
</dbReference>
<name>A0A975SNV3_9RHOO</name>
<accession>A0A975SNV3</accession>
<dbReference type="InterPro" id="IPR000847">
    <property type="entry name" value="LysR_HTH_N"/>
</dbReference>
<feature type="domain" description="HTH lysR-type" evidence="5">
    <location>
        <begin position="1"/>
        <end position="58"/>
    </location>
</feature>
<dbReference type="Proteomes" id="UP000683428">
    <property type="component" value="Chromosome"/>
</dbReference>
<dbReference type="AlphaFoldDB" id="A0A975SNV3"/>
<dbReference type="EMBL" id="CP064782">
    <property type="protein sequence ID" value="QWT49265.1"/>
    <property type="molecule type" value="Genomic_DNA"/>
</dbReference>
<comment type="similarity">
    <text evidence="1">Belongs to the LysR transcriptional regulatory family.</text>
</comment>
<keyword evidence="4" id="KW-0804">Transcription</keyword>
<dbReference type="PANTHER" id="PTHR30346">
    <property type="entry name" value="TRANSCRIPTIONAL DUAL REGULATOR HCAR-RELATED"/>
    <property type="match status" value="1"/>
</dbReference>
<dbReference type="PANTHER" id="PTHR30346:SF30">
    <property type="entry name" value="SMALL NEUTRAL PROTEASE REGULATORY PROTEIN"/>
    <property type="match status" value="1"/>
</dbReference>